<dbReference type="AlphaFoldDB" id="A0A397HPY4"/>
<protein>
    <submittedName>
        <fullName evidence="1">Uncharacterized protein</fullName>
    </submittedName>
</protein>
<name>A0A397HPY4_9GLOM</name>
<accession>A0A397HPY4</accession>
<dbReference type="Proteomes" id="UP000266861">
    <property type="component" value="Unassembled WGS sequence"/>
</dbReference>
<keyword evidence="2" id="KW-1185">Reference proteome</keyword>
<gene>
    <name evidence="1" type="ORF">Glove_319g45</name>
</gene>
<evidence type="ECO:0000313" key="2">
    <source>
        <dbReference type="Proteomes" id="UP000266861"/>
    </source>
</evidence>
<organism evidence="1 2">
    <name type="scientific">Diversispora epigaea</name>
    <dbReference type="NCBI Taxonomy" id="1348612"/>
    <lineage>
        <taxon>Eukaryota</taxon>
        <taxon>Fungi</taxon>
        <taxon>Fungi incertae sedis</taxon>
        <taxon>Mucoromycota</taxon>
        <taxon>Glomeromycotina</taxon>
        <taxon>Glomeromycetes</taxon>
        <taxon>Diversisporales</taxon>
        <taxon>Diversisporaceae</taxon>
        <taxon>Diversispora</taxon>
    </lineage>
</organism>
<evidence type="ECO:0000313" key="1">
    <source>
        <dbReference type="EMBL" id="RHZ65092.1"/>
    </source>
</evidence>
<dbReference type="EMBL" id="PQFF01000291">
    <property type="protein sequence ID" value="RHZ65092.1"/>
    <property type="molecule type" value="Genomic_DNA"/>
</dbReference>
<comment type="caution">
    <text evidence="1">The sequence shown here is derived from an EMBL/GenBank/DDBJ whole genome shotgun (WGS) entry which is preliminary data.</text>
</comment>
<sequence length="215" mass="24806">MSNFLNKQSTRRKTRRARNAKEDQLPIWLLVYVHKNIAFVSSPRLCHDDSAGSTAHLSNKENVNNEEETTLINKILNIGISHYKIIFLPEENNLDPIKLILGVVYYDRNLLEYAYRDRIVNLLIEDIFLDVNNVINMRTGEIENTDRKVQRPPEQKCAIGWSHNTLLMIKVNSSDCSIGFGEVVGNACYHNNKKMTENQKKSFNSNATSLNYNKY</sequence>
<proteinExistence type="predicted"/>
<dbReference type="OrthoDB" id="2403385at2759"/>
<reference evidence="1 2" key="1">
    <citation type="submission" date="2018-08" db="EMBL/GenBank/DDBJ databases">
        <title>Genome and evolution of the arbuscular mycorrhizal fungus Diversispora epigaea (formerly Glomus versiforme) and its bacterial endosymbionts.</title>
        <authorList>
            <person name="Sun X."/>
            <person name="Fei Z."/>
            <person name="Harrison M."/>
        </authorList>
    </citation>
    <scope>NUCLEOTIDE SEQUENCE [LARGE SCALE GENOMIC DNA]</scope>
    <source>
        <strain evidence="1 2">IT104</strain>
    </source>
</reference>